<comment type="subcellular location">
    <subcellularLocation>
        <location evidence="1">Membrane</location>
        <topology evidence="1">Multi-pass membrane protein</topology>
    </subcellularLocation>
</comment>
<evidence type="ECO:0000256" key="7">
    <source>
        <dbReference type="ARBA" id="ARBA00023136"/>
    </source>
</evidence>
<dbReference type="Pfam" id="PF01061">
    <property type="entry name" value="ABC2_membrane"/>
    <property type="match status" value="1"/>
</dbReference>
<feature type="transmembrane region" description="Helical" evidence="9">
    <location>
        <begin position="133"/>
        <end position="151"/>
    </location>
</feature>
<dbReference type="InterPro" id="IPR027417">
    <property type="entry name" value="P-loop_NTPase"/>
</dbReference>
<gene>
    <name evidence="11" type="primary">abcG22</name>
    <name evidence="11" type="ORF">SNEC2469_LOCUS33587</name>
</gene>
<dbReference type="Pfam" id="PF03151">
    <property type="entry name" value="TPT"/>
    <property type="match status" value="1"/>
</dbReference>
<dbReference type="InterPro" id="IPR003439">
    <property type="entry name" value="ABC_transporter-like_ATP-bd"/>
</dbReference>
<dbReference type="Proteomes" id="UP000601435">
    <property type="component" value="Unassembled WGS sequence"/>
</dbReference>
<feature type="transmembrane region" description="Helical" evidence="9">
    <location>
        <begin position="96"/>
        <end position="113"/>
    </location>
</feature>
<keyword evidence="7 9" id="KW-0472">Membrane</keyword>
<evidence type="ECO:0000256" key="9">
    <source>
        <dbReference type="SAM" id="Phobius"/>
    </source>
</evidence>
<evidence type="ECO:0000313" key="12">
    <source>
        <dbReference type="Proteomes" id="UP000601435"/>
    </source>
</evidence>
<evidence type="ECO:0000256" key="3">
    <source>
        <dbReference type="ARBA" id="ARBA00022692"/>
    </source>
</evidence>
<dbReference type="GO" id="GO:0016020">
    <property type="term" value="C:membrane"/>
    <property type="evidence" value="ECO:0007669"/>
    <property type="project" value="UniProtKB-SubCell"/>
</dbReference>
<feature type="transmembrane region" description="Helical" evidence="9">
    <location>
        <begin position="630"/>
        <end position="652"/>
    </location>
</feature>
<feature type="domain" description="ABC transporter" evidence="10">
    <location>
        <begin position="239"/>
        <end position="486"/>
    </location>
</feature>
<feature type="region of interest" description="Disordered" evidence="8">
    <location>
        <begin position="172"/>
        <end position="191"/>
    </location>
</feature>
<dbReference type="InterPro" id="IPR050352">
    <property type="entry name" value="ABCG_transporters"/>
</dbReference>
<organism evidence="11 12">
    <name type="scientific">Symbiodinium necroappetens</name>
    <dbReference type="NCBI Taxonomy" id="1628268"/>
    <lineage>
        <taxon>Eukaryota</taxon>
        <taxon>Sar</taxon>
        <taxon>Alveolata</taxon>
        <taxon>Dinophyceae</taxon>
        <taxon>Suessiales</taxon>
        <taxon>Symbiodiniaceae</taxon>
        <taxon>Symbiodinium</taxon>
    </lineage>
</organism>
<feature type="transmembrane region" description="Helical" evidence="9">
    <location>
        <begin position="32"/>
        <end position="52"/>
    </location>
</feature>
<evidence type="ECO:0000256" key="2">
    <source>
        <dbReference type="ARBA" id="ARBA00022448"/>
    </source>
</evidence>
<proteinExistence type="predicted"/>
<dbReference type="GO" id="GO:0140359">
    <property type="term" value="F:ABC-type transporter activity"/>
    <property type="evidence" value="ECO:0007669"/>
    <property type="project" value="InterPro"/>
</dbReference>
<keyword evidence="12" id="KW-1185">Reference proteome</keyword>
<dbReference type="Gene3D" id="3.40.50.300">
    <property type="entry name" value="P-loop containing nucleotide triphosphate hydrolases"/>
    <property type="match status" value="1"/>
</dbReference>
<keyword evidence="6 9" id="KW-1133">Transmembrane helix</keyword>
<keyword evidence="4" id="KW-0547">Nucleotide-binding</keyword>
<evidence type="ECO:0000313" key="11">
    <source>
        <dbReference type="EMBL" id="CAE7939643.1"/>
    </source>
</evidence>
<feature type="transmembrane region" description="Helical" evidence="9">
    <location>
        <begin position="826"/>
        <end position="845"/>
    </location>
</feature>
<name>A0A813C5J3_9DINO</name>
<dbReference type="PROSITE" id="PS50893">
    <property type="entry name" value="ABC_TRANSPORTER_2"/>
    <property type="match status" value="1"/>
</dbReference>
<keyword evidence="5" id="KW-0067">ATP-binding</keyword>
<dbReference type="SMART" id="SM00382">
    <property type="entry name" value="AAA"/>
    <property type="match status" value="1"/>
</dbReference>
<dbReference type="GO" id="GO:0005524">
    <property type="term" value="F:ATP binding"/>
    <property type="evidence" value="ECO:0007669"/>
    <property type="project" value="UniProtKB-KW"/>
</dbReference>
<evidence type="ECO:0000256" key="4">
    <source>
        <dbReference type="ARBA" id="ARBA00022741"/>
    </source>
</evidence>
<dbReference type="Pfam" id="PF00005">
    <property type="entry name" value="ABC_tran"/>
    <property type="match status" value="1"/>
</dbReference>
<dbReference type="PANTHER" id="PTHR48041:SF91">
    <property type="entry name" value="ABC TRANSPORTER G FAMILY MEMBER 28"/>
    <property type="match status" value="1"/>
</dbReference>
<feature type="transmembrane region" description="Helical" evidence="9">
    <location>
        <begin position="579"/>
        <end position="598"/>
    </location>
</feature>
<protein>
    <submittedName>
        <fullName evidence="11">AbcG22 protein</fullName>
    </submittedName>
</protein>
<keyword evidence="2" id="KW-0813">Transport</keyword>
<evidence type="ECO:0000259" key="10">
    <source>
        <dbReference type="PROSITE" id="PS50893"/>
    </source>
</evidence>
<evidence type="ECO:0000256" key="8">
    <source>
        <dbReference type="SAM" id="MobiDB-lite"/>
    </source>
</evidence>
<dbReference type="AlphaFoldDB" id="A0A813C5J3"/>
<dbReference type="EMBL" id="CAJNJA010089253">
    <property type="protein sequence ID" value="CAE7939643.1"/>
    <property type="molecule type" value="Genomic_DNA"/>
</dbReference>
<evidence type="ECO:0000256" key="6">
    <source>
        <dbReference type="ARBA" id="ARBA00022989"/>
    </source>
</evidence>
<dbReference type="InterPro" id="IPR004853">
    <property type="entry name" value="Sugar_P_trans_dom"/>
</dbReference>
<dbReference type="InterPro" id="IPR017871">
    <property type="entry name" value="ABC_transporter-like_CS"/>
</dbReference>
<feature type="transmembrane region" description="Helical" evidence="9">
    <location>
        <begin position="737"/>
        <end position="759"/>
    </location>
</feature>
<dbReference type="GO" id="GO:0016887">
    <property type="term" value="F:ATP hydrolysis activity"/>
    <property type="evidence" value="ECO:0007669"/>
    <property type="project" value="InterPro"/>
</dbReference>
<dbReference type="InterPro" id="IPR013525">
    <property type="entry name" value="ABC2_TM"/>
</dbReference>
<keyword evidence="3 9" id="KW-0812">Transmembrane</keyword>
<accession>A0A813C5J3</accession>
<comment type="caution">
    <text evidence="11">The sequence shown here is derived from an EMBL/GenBank/DDBJ whole genome shotgun (WGS) entry which is preliminary data.</text>
</comment>
<feature type="non-terminal residue" evidence="11">
    <location>
        <position position="850"/>
    </location>
</feature>
<reference evidence="11" key="1">
    <citation type="submission" date="2021-02" db="EMBL/GenBank/DDBJ databases">
        <authorList>
            <person name="Dougan E. K."/>
            <person name="Rhodes N."/>
            <person name="Thang M."/>
            <person name="Chan C."/>
        </authorList>
    </citation>
    <scope>NUCLEOTIDE SEQUENCE</scope>
</reference>
<dbReference type="InterPro" id="IPR003593">
    <property type="entry name" value="AAA+_ATPase"/>
</dbReference>
<dbReference type="PROSITE" id="PS00211">
    <property type="entry name" value="ABC_TRANSPORTER_1"/>
    <property type="match status" value="1"/>
</dbReference>
<dbReference type="OrthoDB" id="416753at2759"/>
<evidence type="ECO:0000256" key="1">
    <source>
        <dbReference type="ARBA" id="ARBA00004141"/>
    </source>
</evidence>
<evidence type="ECO:0000256" key="5">
    <source>
        <dbReference type="ARBA" id="ARBA00022840"/>
    </source>
</evidence>
<feature type="compositionally biased region" description="Basic and acidic residues" evidence="8">
    <location>
        <begin position="176"/>
        <end position="186"/>
    </location>
</feature>
<dbReference type="PANTHER" id="PTHR48041">
    <property type="entry name" value="ABC TRANSPORTER G FAMILY MEMBER 28"/>
    <property type="match status" value="1"/>
</dbReference>
<sequence length="850" mass="92932">MGLLCALGSSLAQTLLNITSKERIESLKLSGMEAFTVMATICAGLSVPLLWLSYSQDTGNGILSAVLSPTDGMPLLALQIVSMAAFAYHVEYTLNFLFVALCTPLAFSVTDIVRRLGTICCGAILFSKPMTMLNVLGVVVSLTGVAAYTTVSKRAAARARGESKEWAAQYSALRDGSSEDREKQPDLNRMGDSSISLGFSFSSLSTPKSSTDNLQIGKNVLQAMQLRRQLSVPVPTCTLRWQDLEVAYRTAHGRRITLHKQSGSVQGGNMLAIMGASGAGKSTLLDTLTMRKTLGDVSGRVFMNGREQDEGFFFASAYVAQEDNLIPTNTVRETVEFYAELTMPRYTPPVMRKRAISERLQAVGLADKEAKFVGGKLPGGFSIRGLSGGERRRLNIAAGVVHSPPLVFLDEPTSGLDAFSALCVMESIRALTRAGHAVACTIHQPRQAIVDMFDKVLFLACGHLVYNGPPSGLKKWLTESNLWDPERAMTTSITDMVLDCITVGFEKSESIYGSRTLRDQEDVERLAEAYLNSISGRAITPDATPKSFVVLNSRPGVLHQYWTLQRQQLRSSLRSPGTLAARIGLHFLIGLLMGSVYFQMNRSYIQPPDGIWLLLPLPLQRHSSMPEDRVGVLFLLALAQTVTPNCAMPFFIDDRQYYTKEAAARLYGALPYHLANVVSEAVVCAVNGVLASGIATLMAGLPLSGNWYSTMSFLVSHHMCASALVQMCARLAPNQDVAFVLSAGYIIVCMLFANVVVKVATVTPLLAWMRWCTFLYFSMAGLIEAEFAGTKEQDFPAGDRVVDTFRIRWGDGEDAHILSEGDCFKCLWCFYLFFSMVGFFALKFGSKSQI</sequence>
<dbReference type="SUPFAM" id="SSF52540">
    <property type="entry name" value="P-loop containing nucleoside triphosphate hydrolases"/>
    <property type="match status" value="1"/>
</dbReference>